<gene>
    <name evidence="7" type="ORF">HA299_03125</name>
</gene>
<keyword evidence="5" id="KW-0694">RNA-binding</keyword>
<organism evidence="7 8">
    <name type="scientific">Methermicoccus shengliensis</name>
    <dbReference type="NCBI Taxonomy" id="660064"/>
    <lineage>
        <taxon>Archaea</taxon>
        <taxon>Methanobacteriati</taxon>
        <taxon>Methanobacteriota</taxon>
        <taxon>Stenosarchaea group</taxon>
        <taxon>Methanomicrobia</taxon>
        <taxon>Methanosarcinales</taxon>
        <taxon>Methermicoccaceae</taxon>
        <taxon>Methermicoccus</taxon>
    </lineage>
</organism>
<evidence type="ECO:0000256" key="6">
    <source>
        <dbReference type="ARBA" id="ARBA00023016"/>
    </source>
</evidence>
<name>A0A832VMT1_9EURY</name>
<keyword evidence="4" id="KW-0378">Hydrolase</keyword>
<dbReference type="SUPFAM" id="SSF54786">
    <property type="entry name" value="YcfA/nrd intein domain"/>
    <property type="match status" value="1"/>
</dbReference>
<dbReference type="Gene3D" id="3.30.920.30">
    <property type="entry name" value="Hypothetical protein"/>
    <property type="match status" value="1"/>
</dbReference>
<sequence length="76" mass="8808">MSEKLPRVPADKVIRVLEQVGFVLVRQSGSHKIYKNKEGRRVTVPYHTGKALHPKVLRSILRDADLSVERFKELMR</sequence>
<dbReference type="GO" id="GO:0004519">
    <property type="term" value="F:endonuclease activity"/>
    <property type="evidence" value="ECO:0007669"/>
    <property type="project" value="UniProtKB-KW"/>
</dbReference>
<dbReference type="EMBL" id="DUIH01000011">
    <property type="protein sequence ID" value="HIH69601.1"/>
    <property type="molecule type" value="Genomic_DNA"/>
</dbReference>
<dbReference type="InterPro" id="IPR012933">
    <property type="entry name" value="HicA_mRNA_interferase"/>
</dbReference>
<evidence type="ECO:0000256" key="3">
    <source>
        <dbReference type="ARBA" id="ARBA00022759"/>
    </source>
</evidence>
<accession>A0A832VMT1</accession>
<keyword evidence="2" id="KW-0540">Nuclease</keyword>
<evidence type="ECO:0000256" key="5">
    <source>
        <dbReference type="ARBA" id="ARBA00022884"/>
    </source>
</evidence>
<evidence type="ECO:0000256" key="2">
    <source>
        <dbReference type="ARBA" id="ARBA00022722"/>
    </source>
</evidence>
<proteinExistence type="predicted"/>
<protein>
    <submittedName>
        <fullName evidence="7">Type II toxin-antitoxin system HicA family toxin</fullName>
    </submittedName>
</protein>
<dbReference type="AlphaFoldDB" id="A0A832VMT1"/>
<evidence type="ECO:0000313" key="7">
    <source>
        <dbReference type="EMBL" id="HIH69601.1"/>
    </source>
</evidence>
<evidence type="ECO:0000256" key="4">
    <source>
        <dbReference type="ARBA" id="ARBA00022801"/>
    </source>
</evidence>
<dbReference type="PANTHER" id="PTHR34873">
    <property type="entry name" value="SSR1766 PROTEIN"/>
    <property type="match status" value="1"/>
</dbReference>
<dbReference type="GO" id="GO:0016787">
    <property type="term" value="F:hydrolase activity"/>
    <property type="evidence" value="ECO:0007669"/>
    <property type="project" value="UniProtKB-KW"/>
</dbReference>
<reference evidence="7" key="1">
    <citation type="journal article" date="2020" name="bioRxiv">
        <title>A rank-normalized archaeal taxonomy based on genome phylogeny resolves widespread incomplete and uneven classifications.</title>
        <authorList>
            <person name="Rinke C."/>
            <person name="Chuvochina M."/>
            <person name="Mussig A.J."/>
            <person name="Chaumeil P.-A."/>
            <person name="Waite D.W."/>
            <person name="Whitman W.B."/>
            <person name="Parks D.H."/>
            <person name="Hugenholtz P."/>
        </authorList>
    </citation>
    <scope>NUCLEOTIDE SEQUENCE</scope>
    <source>
        <strain evidence="7">UBA12518</strain>
    </source>
</reference>
<dbReference type="RefSeq" id="WP_042687373.1">
    <property type="nucleotide sequence ID" value="NZ_DUIH01000011.1"/>
</dbReference>
<dbReference type="InterPro" id="IPR038570">
    <property type="entry name" value="HicA_sf"/>
</dbReference>
<dbReference type="PANTHER" id="PTHR34873:SF3">
    <property type="entry name" value="ADDICTION MODULE TOXIN, HICA FAMILY"/>
    <property type="match status" value="1"/>
</dbReference>
<comment type="caution">
    <text evidence="7">The sequence shown here is derived from an EMBL/GenBank/DDBJ whole genome shotgun (WGS) entry which is preliminary data.</text>
</comment>
<dbReference type="GO" id="GO:0003729">
    <property type="term" value="F:mRNA binding"/>
    <property type="evidence" value="ECO:0007669"/>
    <property type="project" value="InterPro"/>
</dbReference>
<keyword evidence="3" id="KW-0255">Endonuclease</keyword>
<evidence type="ECO:0000256" key="1">
    <source>
        <dbReference type="ARBA" id="ARBA00022649"/>
    </source>
</evidence>
<evidence type="ECO:0000313" key="8">
    <source>
        <dbReference type="Proteomes" id="UP000600363"/>
    </source>
</evidence>
<dbReference type="Proteomes" id="UP000600363">
    <property type="component" value="Unassembled WGS sequence"/>
</dbReference>
<keyword evidence="6" id="KW-0346">Stress response</keyword>
<dbReference type="Pfam" id="PF07927">
    <property type="entry name" value="HicA_toxin"/>
    <property type="match status" value="1"/>
</dbReference>
<keyword evidence="1" id="KW-1277">Toxin-antitoxin system</keyword>